<keyword evidence="9" id="KW-1185">Reference proteome</keyword>
<evidence type="ECO:0000256" key="1">
    <source>
        <dbReference type="ARBA" id="ARBA00001938"/>
    </source>
</evidence>
<protein>
    <recommendedName>
        <fullName evidence="4">Dihydrolipoamide acetyltransferase component of pyruvate dehydrogenase complex</fullName>
        <ecNumber evidence="4">2.3.1.-</ecNumber>
    </recommendedName>
</protein>
<dbReference type="InterPro" id="IPR004167">
    <property type="entry name" value="PSBD"/>
</dbReference>
<dbReference type="InterPro" id="IPR036625">
    <property type="entry name" value="E3-bd_dom_sf"/>
</dbReference>
<dbReference type="RefSeq" id="WP_349164998.1">
    <property type="nucleotide sequence ID" value="NZ_JBBMFE010000012.1"/>
</dbReference>
<feature type="domain" description="Peripheral subunit-binding (PSBD)" evidence="7">
    <location>
        <begin position="230"/>
        <end position="267"/>
    </location>
</feature>
<evidence type="ECO:0000256" key="2">
    <source>
        <dbReference type="ARBA" id="ARBA00007317"/>
    </source>
</evidence>
<dbReference type="PROSITE" id="PS51826">
    <property type="entry name" value="PSBD"/>
    <property type="match status" value="1"/>
</dbReference>
<evidence type="ECO:0000259" key="6">
    <source>
        <dbReference type="PROSITE" id="PS50968"/>
    </source>
</evidence>
<feature type="region of interest" description="Disordered" evidence="5">
    <location>
        <begin position="215"/>
        <end position="234"/>
    </location>
</feature>
<dbReference type="InterPro" id="IPR045257">
    <property type="entry name" value="E2/Pdx1"/>
</dbReference>
<comment type="caution">
    <text evidence="8">The sequence shown here is derived from an EMBL/GenBank/DDBJ whole genome shotgun (WGS) entry which is preliminary data.</text>
</comment>
<dbReference type="Gene3D" id="3.30.559.10">
    <property type="entry name" value="Chloramphenicol acetyltransferase-like domain"/>
    <property type="match status" value="1"/>
</dbReference>
<gene>
    <name evidence="8" type="ORF">WMO29_12355</name>
</gene>
<dbReference type="Proteomes" id="UP001438008">
    <property type="component" value="Unassembled WGS sequence"/>
</dbReference>
<dbReference type="InterPro" id="IPR023213">
    <property type="entry name" value="CAT-like_dom_sf"/>
</dbReference>
<comment type="similarity">
    <text evidence="2 4">Belongs to the 2-oxoacid dehydrogenase family.</text>
</comment>
<dbReference type="CDD" id="cd06849">
    <property type="entry name" value="lipoyl_domain"/>
    <property type="match status" value="2"/>
</dbReference>
<evidence type="ECO:0000259" key="7">
    <source>
        <dbReference type="PROSITE" id="PS51826"/>
    </source>
</evidence>
<dbReference type="PROSITE" id="PS50968">
    <property type="entry name" value="BIOTINYL_LIPOYL"/>
    <property type="match status" value="2"/>
</dbReference>
<dbReference type="Gene3D" id="4.10.320.10">
    <property type="entry name" value="E3-binding domain"/>
    <property type="match status" value="1"/>
</dbReference>
<sequence length="512" mass="54889">MGKIVIMPKQGLQMTEGMISSWLFQEGDTVKEGEPLFEMETDKLAITIDAPASGTLLKILCPEGETAEVAAPIAVIGEPGADYAAILAGDPDSAGEATTASTLAPVSADTELHNTSPMEGHIVIMPKQGLQMTEGMISSWLFQEGDTVKEGEPLFDMETDKLAITIDAPASGTLLKILCPEGETAEVATPIAVIGPAGADYQTILTGNPDKLTVSAPAETTPLSEETRSFSSPRARMRARELGVDYHTITGSGPMGMIIERDVLGAVTQSNTATAATIPTPDTSVTPVRGEHQIPVTNMRRIIAQRMVDSLNTLAQANHRLTVDMTEAVRLREQLKAADVKISYNDIVIRCTAKALIEFPMMNATMDDSFITTKDYVNIGMAVATDTGLLVPVIHDADLKSLPEISAISHDLATRTKENRLSPDEMSGGTFTISNLGMFDIESFTAIVNKPEVGILAVGKMEKKPAVVNDQLVIRPLMQLSLTYDHRVVDGAPAALFLRRIKQLLENPGLLI</sequence>
<evidence type="ECO:0000256" key="4">
    <source>
        <dbReference type="RuleBase" id="RU003423"/>
    </source>
</evidence>
<dbReference type="Gene3D" id="2.40.50.100">
    <property type="match status" value="2"/>
</dbReference>
<feature type="compositionally biased region" description="Polar residues" evidence="5">
    <location>
        <begin position="221"/>
        <end position="232"/>
    </location>
</feature>
<dbReference type="InterPro" id="IPR011053">
    <property type="entry name" value="Single_hybrid_motif"/>
</dbReference>
<dbReference type="SUPFAM" id="SSF52777">
    <property type="entry name" value="CoA-dependent acyltransferases"/>
    <property type="match status" value="1"/>
</dbReference>
<evidence type="ECO:0000313" key="8">
    <source>
        <dbReference type="EMBL" id="MEQ2473270.1"/>
    </source>
</evidence>
<comment type="cofactor">
    <cofactor evidence="1 4">
        <name>(R)-lipoate</name>
        <dbReference type="ChEBI" id="CHEBI:83088"/>
    </cofactor>
</comment>
<dbReference type="PANTHER" id="PTHR23151">
    <property type="entry name" value="DIHYDROLIPOAMIDE ACETYL/SUCCINYL-TRANSFERASE-RELATED"/>
    <property type="match status" value="1"/>
</dbReference>
<dbReference type="EMBL" id="JBBMFE010000012">
    <property type="protein sequence ID" value="MEQ2473270.1"/>
    <property type="molecule type" value="Genomic_DNA"/>
</dbReference>
<evidence type="ECO:0000256" key="5">
    <source>
        <dbReference type="SAM" id="MobiDB-lite"/>
    </source>
</evidence>
<dbReference type="Pfam" id="PF00198">
    <property type="entry name" value="2-oxoacid_dh"/>
    <property type="match status" value="1"/>
</dbReference>
<dbReference type="InterPro" id="IPR001078">
    <property type="entry name" value="2-oxoacid_DH_actylTfrase"/>
</dbReference>
<feature type="domain" description="Lipoyl-binding" evidence="6">
    <location>
        <begin position="2"/>
        <end position="77"/>
    </location>
</feature>
<reference evidence="8 9" key="1">
    <citation type="submission" date="2024-03" db="EMBL/GenBank/DDBJ databases">
        <title>Human intestinal bacterial collection.</title>
        <authorList>
            <person name="Pauvert C."/>
            <person name="Hitch T.C.A."/>
            <person name="Clavel T."/>
        </authorList>
    </citation>
    <scope>NUCLEOTIDE SEQUENCE [LARGE SCALE GENOMIC DNA]</scope>
    <source>
        <strain evidence="8 9">CLA-AA-H132</strain>
    </source>
</reference>
<evidence type="ECO:0000313" key="9">
    <source>
        <dbReference type="Proteomes" id="UP001438008"/>
    </source>
</evidence>
<name>A0ABV1FJM6_9FIRM</name>
<dbReference type="EC" id="2.3.1.-" evidence="4"/>
<dbReference type="SUPFAM" id="SSF47005">
    <property type="entry name" value="Peripheral subunit-binding domain of 2-oxo acid dehydrogenase complex"/>
    <property type="match status" value="1"/>
</dbReference>
<keyword evidence="3 4" id="KW-0450">Lipoyl</keyword>
<dbReference type="PANTHER" id="PTHR23151:SF90">
    <property type="entry name" value="DIHYDROLIPOYLLYSINE-RESIDUE ACETYLTRANSFERASE COMPONENT OF PYRUVATE DEHYDROGENASE COMPLEX, MITOCHONDRIAL-RELATED"/>
    <property type="match status" value="1"/>
</dbReference>
<dbReference type="InterPro" id="IPR000089">
    <property type="entry name" value="Biotin_lipoyl"/>
</dbReference>
<dbReference type="Pfam" id="PF00364">
    <property type="entry name" value="Biotin_lipoyl"/>
    <property type="match status" value="2"/>
</dbReference>
<accession>A0ABV1FJM6</accession>
<feature type="domain" description="Lipoyl-binding" evidence="6">
    <location>
        <begin position="120"/>
        <end position="195"/>
    </location>
</feature>
<dbReference type="SUPFAM" id="SSF51230">
    <property type="entry name" value="Single hybrid motif"/>
    <property type="match status" value="2"/>
</dbReference>
<dbReference type="Pfam" id="PF02817">
    <property type="entry name" value="E3_binding"/>
    <property type="match status" value="1"/>
</dbReference>
<evidence type="ECO:0000256" key="3">
    <source>
        <dbReference type="ARBA" id="ARBA00022823"/>
    </source>
</evidence>
<keyword evidence="4" id="KW-0012">Acyltransferase</keyword>
<organism evidence="8 9">
    <name type="scientific">Laedolimicola intestinihominis</name>
    <dbReference type="NCBI Taxonomy" id="3133166"/>
    <lineage>
        <taxon>Bacteria</taxon>
        <taxon>Bacillati</taxon>
        <taxon>Bacillota</taxon>
        <taxon>Clostridia</taxon>
        <taxon>Lachnospirales</taxon>
        <taxon>Lachnospiraceae</taxon>
        <taxon>Laedolimicola</taxon>
    </lineage>
</organism>
<proteinExistence type="inferred from homology"/>
<keyword evidence="4" id="KW-0808">Transferase</keyword>